<gene>
    <name evidence="1" type="ORF">DMB85_016890</name>
</gene>
<accession>A0A3R8QM42</accession>
<dbReference type="EMBL" id="QHJW02000045">
    <property type="protein sequence ID" value="RRO05958.1"/>
    <property type="molecule type" value="Genomic_DNA"/>
</dbReference>
<dbReference type="Proteomes" id="UP000256817">
    <property type="component" value="Unassembled WGS sequence"/>
</dbReference>
<keyword evidence="2" id="KW-1185">Reference proteome</keyword>
<dbReference type="RefSeq" id="WP_125233400.1">
    <property type="nucleotide sequence ID" value="NZ_QHJW02000045.1"/>
</dbReference>
<evidence type="ECO:0000313" key="2">
    <source>
        <dbReference type="Proteomes" id="UP000256817"/>
    </source>
</evidence>
<protein>
    <submittedName>
        <fullName evidence="1">Uncharacterized protein</fullName>
    </submittedName>
</protein>
<comment type="caution">
    <text evidence="1">The sequence shown here is derived from an EMBL/GenBank/DDBJ whole genome shotgun (WGS) entry which is preliminary data.</text>
</comment>
<evidence type="ECO:0000313" key="1">
    <source>
        <dbReference type="EMBL" id="RRO05958.1"/>
    </source>
</evidence>
<organism evidence="1 2">
    <name type="scientific">Pectobacterium aquaticum</name>
    <dbReference type="NCBI Taxonomy" id="2204145"/>
    <lineage>
        <taxon>Bacteria</taxon>
        <taxon>Pseudomonadati</taxon>
        <taxon>Pseudomonadota</taxon>
        <taxon>Gammaproteobacteria</taxon>
        <taxon>Enterobacterales</taxon>
        <taxon>Pectobacteriaceae</taxon>
        <taxon>Pectobacterium</taxon>
    </lineage>
</organism>
<proteinExistence type="predicted"/>
<name>A0A3R8QM42_9GAMM</name>
<sequence>MARNKIQVHPEEITADGLESEGFFNIHVSINSDLNVKAGDMLSLQIPLDKAKSLYSTLEAQISMRK</sequence>
<reference evidence="1" key="1">
    <citation type="submission" date="2018-11" db="EMBL/GenBank/DDBJ databases">
        <title>Draft genome sequences of proposed Pectobacterium aquaticum sp. nov. isolated in France from fresh water.</title>
        <authorList>
            <person name="Pedron J."/>
            <person name="Barny M.A."/>
        </authorList>
    </citation>
    <scope>NUCLEOTIDE SEQUENCE [LARGE SCALE GENOMIC DNA]</scope>
    <source>
        <strain evidence="1">A35-S23-M15</strain>
    </source>
</reference>